<dbReference type="Gene3D" id="2.160.10.10">
    <property type="entry name" value="Hexapeptide repeat proteins"/>
    <property type="match status" value="1"/>
</dbReference>
<dbReference type="InterPro" id="IPR018357">
    <property type="entry name" value="Hexapep_transf_CS"/>
</dbReference>
<dbReference type="EC" id="2.3.1.-" evidence="4"/>
<dbReference type="Proteomes" id="UP001592581">
    <property type="component" value="Unassembled WGS sequence"/>
</dbReference>
<dbReference type="InterPro" id="IPR051159">
    <property type="entry name" value="Hexapeptide_acetyltransf"/>
</dbReference>
<evidence type="ECO:0000313" key="4">
    <source>
        <dbReference type="EMBL" id="MFC1443655.1"/>
    </source>
</evidence>
<accession>A0ABV6XZG7</accession>
<dbReference type="SUPFAM" id="SSF51161">
    <property type="entry name" value="Trimeric LpxA-like enzymes"/>
    <property type="match status" value="1"/>
</dbReference>
<proteinExistence type="inferred from homology"/>
<dbReference type="Pfam" id="PF00132">
    <property type="entry name" value="Hexapep"/>
    <property type="match status" value="1"/>
</dbReference>
<dbReference type="Pfam" id="PF14602">
    <property type="entry name" value="Hexapep_2"/>
    <property type="match status" value="1"/>
</dbReference>
<evidence type="ECO:0000256" key="2">
    <source>
        <dbReference type="ARBA" id="ARBA00022679"/>
    </source>
</evidence>
<organism evidence="4 5">
    <name type="scientific">Streptacidiphilus jeojiensis</name>
    <dbReference type="NCBI Taxonomy" id="3229225"/>
    <lineage>
        <taxon>Bacteria</taxon>
        <taxon>Bacillati</taxon>
        <taxon>Actinomycetota</taxon>
        <taxon>Actinomycetes</taxon>
        <taxon>Kitasatosporales</taxon>
        <taxon>Streptomycetaceae</taxon>
        <taxon>Streptacidiphilus</taxon>
    </lineage>
</organism>
<gene>
    <name evidence="4" type="ORF">ABUW04_36015</name>
</gene>
<reference evidence="4 5" key="1">
    <citation type="submission" date="2024-06" db="EMBL/GenBank/DDBJ databases">
        <authorList>
            <person name="Lee S.D."/>
        </authorList>
    </citation>
    <scope>NUCLEOTIDE SEQUENCE [LARGE SCALE GENOMIC DNA]</scope>
    <source>
        <strain evidence="4 5">N1-10</strain>
    </source>
</reference>
<dbReference type="InterPro" id="IPR001451">
    <property type="entry name" value="Hexapep"/>
</dbReference>
<comment type="caution">
    <text evidence="4">The sequence shown here is derived from an EMBL/GenBank/DDBJ whole genome shotgun (WGS) entry which is preliminary data.</text>
</comment>
<dbReference type="CDD" id="cd04647">
    <property type="entry name" value="LbH_MAT_like"/>
    <property type="match status" value="1"/>
</dbReference>
<dbReference type="InterPro" id="IPR011004">
    <property type="entry name" value="Trimer_LpxA-like_sf"/>
</dbReference>
<evidence type="ECO:0000256" key="3">
    <source>
        <dbReference type="ARBA" id="ARBA00022737"/>
    </source>
</evidence>
<dbReference type="GO" id="GO:0016746">
    <property type="term" value="F:acyltransferase activity"/>
    <property type="evidence" value="ECO:0007669"/>
    <property type="project" value="UniProtKB-KW"/>
</dbReference>
<protein>
    <submittedName>
        <fullName evidence="4">Acyltransferase</fullName>
        <ecNumber evidence="4">2.3.1.-</ecNumber>
    </submittedName>
</protein>
<dbReference type="PANTHER" id="PTHR23416">
    <property type="entry name" value="SIALIC ACID SYNTHASE-RELATED"/>
    <property type="match status" value="1"/>
</dbReference>
<dbReference type="PANTHER" id="PTHR23416:SF23">
    <property type="entry name" value="ACETYLTRANSFERASE C18B11.09C-RELATED"/>
    <property type="match status" value="1"/>
</dbReference>
<comment type="similarity">
    <text evidence="1">Belongs to the transferase hexapeptide repeat family.</text>
</comment>
<dbReference type="PROSITE" id="PS00101">
    <property type="entry name" value="HEXAPEP_TRANSFERASES"/>
    <property type="match status" value="1"/>
</dbReference>
<keyword evidence="3" id="KW-0677">Repeat</keyword>
<evidence type="ECO:0000256" key="1">
    <source>
        <dbReference type="ARBA" id="ARBA00007274"/>
    </source>
</evidence>
<name>A0ABV6XZG7_9ACTN</name>
<evidence type="ECO:0000313" key="5">
    <source>
        <dbReference type="Proteomes" id="UP001592581"/>
    </source>
</evidence>
<keyword evidence="4" id="KW-0012">Acyltransferase</keyword>
<keyword evidence="5" id="KW-1185">Reference proteome</keyword>
<dbReference type="EMBL" id="JBEUKS010000018">
    <property type="protein sequence ID" value="MFC1443655.1"/>
    <property type="molecule type" value="Genomic_DNA"/>
</dbReference>
<sequence>MPMLMPSFAEKTVAAARTRARRAATSLVHLGWQWIQEAGSVSADRPGRLRFGAIGECTRLTFPLGSVFNEQWIHLGTHCIIGEGVSMSAGFLPGLDLGPEPIVRIGNGCVIGRDSHIVGHHSITFGDDVWTGPGVYVTDENHSYDDPELPIGKQWPRNEAVSIGSGSWIGTGAVILPGAVIGRNVVVAANAVVRGEVPDHSVVAGAPARVVRRFTPAEGWQPPIRTVAPKPIPAGITHEELVALIGWDLRLPKEPGAADPVG</sequence>
<keyword evidence="2 4" id="KW-0808">Transferase</keyword>